<dbReference type="Pfam" id="PF12833">
    <property type="entry name" value="HTH_18"/>
    <property type="match status" value="1"/>
</dbReference>
<reference evidence="5 6" key="1">
    <citation type="submission" date="2016-10" db="EMBL/GenBank/DDBJ databases">
        <authorList>
            <person name="de Groot N.N."/>
        </authorList>
    </citation>
    <scope>NUCLEOTIDE SEQUENCE [LARGE SCALE GENOMIC DNA]</scope>
    <source>
        <strain evidence="5 6">DSM 16195</strain>
    </source>
</reference>
<proteinExistence type="predicted"/>
<name>A0A1G7H397_9FLAO</name>
<dbReference type="Gene3D" id="1.10.10.60">
    <property type="entry name" value="Homeodomain-like"/>
    <property type="match status" value="1"/>
</dbReference>
<keyword evidence="1" id="KW-0805">Transcription regulation</keyword>
<dbReference type="STRING" id="227084.SAMN05421855_103499"/>
<evidence type="ECO:0000313" key="5">
    <source>
        <dbReference type="EMBL" id="SDE94835.1"/>
    </source>
</evidence>
<protein>
    <submittedName>
        <fullName evidence="5">AraC-type DNA-binding protein</fullName>
    </submittedName>
</protein>
<dbReference type="InterPro" id="IPR018060">
    <property type="entry name" value="HTH_AraC"/>
</dbReference>
<dbReference type="Proteomes" id="UP000199321">
    <property type="component" value="Unassembled WGS sequence"/>
</dbReference>
<dbReference type="PANTHER" id="PTHR43280">
    <property type="entry name" value="ARAC-FAMILY TRANSCRIPTIONAL REGULATOR"/>
    <property type="match status" value="1"/>
</dbReference>
<keyword evidence="6" id="KW-1185">Reference proteome</keyword>
<sequence>MKNIPNISFQSAENSNDFEFLNVSNLFARIFTDLDHNPALPHRITFFALLIVTKGTGTHQIDLKEYSLKAGSVLKIAKGQVHAFQSNPQYEGFLILFTEDFVLNYFSKSSINLISHLYNYHTSSPIAYDKKGNDTFLKQLIQELQIENTYAQKNIVASLLNIYLLRLERKTHTNKEQDHNSKHYDTFIKFKNLVESNYTTTRNVKDYADKLVISTKHLNQVVKDFTINTAKSFIDNYVILEAKRAIVSTEKSLKEIAFDTGFDEVTNFTKFFKNKMSMTPKAFKSQQLKNK</sequence>
<dbReference type="SMART" id="SM00342">
    <property type="entry name" value="HTH_ARAC"/>
    <property type="match status" value="1"/>
</dbReference>
<evidence type="ECO:0000259" key="4">
    <source>
        <dbReference type="PROSITE" id="PS01124"/>
    </source>
</evidence>
<dbReference type="Gene3D" id="2.60.120.10">
    <property type="entry name" value="Jelly Rolls"/>
    <property type="match status" value="1"/>
</dbReference>
<dbReference type="InterPro" id="IPR003313">
    <property type="entry name" value="AraC-bd"/>
</dbReference>
<dbReference type="Pfam" id="PF02311">
    <property type="entry name" value="AraC_binding"/>
    <property type="match status" value="1"/>
</dbReference>
<dbReference type="GO" id="GO:0043565">
    <property type="term" value="F:sequence-specific DNA binding"/>
    <property type="evidence" value="ECO:0007669"/>
    <property type="project" value="InterPro"/>
</dbReference>
<evidence type="ECO:0000256" key="2">
    <source>
        <dbReference type="ARBA" id="ARBA00023125"/>
    </source>
</evidence>
<dbReference type="EMBL" id="FNBA01000003">
    <property type="protein sequence ID" value="SDE94835.1"/>
    <property type="molecule type" value="Genomic_DNA"/>
</dbReference>
<dbReference type="PROSITE" id="PS01124">
    <property type="entry name" value="HTH_ARAC_FAMILY_2"/>
    <property type="match status" value="1"/>
</dbReference>
<keyword evidence="3" id="KW-0804">Transcription</keyword>
<dbReference type="RefSeq" id="WP_093144640.1">
    <property type="nucleotide sequence ID" value="NZ_BMWO01000005.1"/>
</dbReference>
<dbReference type="InterPro" id="IPR009057">
    <property type="entry name" value="Homeodomain-like_sf"/>
</dbReference>
<keyword evidence="2 5" id="KW-0238">DNA-binding</keyword>
<dbReference type="InterPro" id="IPR014710">
    <property type="entry name" value="RmlC-like_jellyroll"/>
</dbReference>
<evidence type="ECO:0000256" key="3">
    <source>
        <dbReference type="ARBA" id="ARBA00023163"/>
    </source>
</evidence>
<organism evidence="5 6">
    <name type="scientific">Ulvibacter litoralis</name>
    <dbReference type="NCBI Taxonomy" id="227084"/>
    <lineage>
        <taxon>Bacteria</taxon>
        <taxon>Pseudomonadati</taxon>
        <taxon>Bacteroidota</taxon>
        <taxon>Flavobacteriia</taxon>
        <taxon>Flavobacteriales</taxon>
        <taxon>Flavobacteriaceae</taxon>
        <taxon>Ulvibacter</taxon>
    </lineage>
</organism>
<dbReference type="SUPFAM" id="SSF46689">
    <property type="entry name" value="Homeodomain-like"/>
    <property type="match status" value="1"/>
</dbReference>
<gene>
    <name evidence="5" type="ORF">SAMN05421855_103499</name>
</gene>
<dbReference type="GO" id="GO:0003700">
    <property type="term" value="F:DNA-binding transcription factor activity"/>
    <property type="evidence" value="ECO:0007669"/>
    <property type="project" value="InterPro"/>
</dbReference>
<dbReference type="SUPFAM" id="SSF51215">
    <property type="entry name" value="Regulatory protein AraC"/>
    <property type="match status" value="1"/>
</dbReference>
<evidence type="ECO:0000256" key="1">
    <source>
        <dbReference type="ARBA" id="ARBA00023015"/>
    </source>
</evidence>
<dbReference type="PANTHER" id="PTHR43280:SF32">
    <property type="entry name" value="TRANSCRIPTIONAL REGULATORY PROTEIN"/>
    <property type="match status" value="1"/>
</dbReference>
<accession>A0A1G7H397</accession>
<evidence type="ECO:0000313" key="6">
    <source>
        <dbReference type="Proteomes" id="UP000199321"/>
    </source>
</evidence>
<dbReference type="OrthoDB" id="1096411at2"/>
<dbReference type="AlphaFoldDB" id="A0A1G7H397"/>
<feature type="domain" description="HTH araC/xylS-type" evidence="4">
    <location>
        <begin position="188"/>
        <end position="286"/>
    </location>
</feature>
<dbReference type="InterPro" id="IPR037923">
    <property type="entry name" value="HTH-like"/>
</dbReference>